<comment type="function">
    <text evidence="6">Accessory subunit of the DNA polymerase alpha complex (also known as the alpha DNA polymerase-primase complex) which plays an essential role in the initiation of DNA synthesis.</text>
</comment>
<evidence type="ECO:0000313" key="10">
    <source>
        <dbReference type="EMBL" id="GMI37126.1"/>
    </source>
</evidence>
<keyword evidence="11" id="KW-1185">Reference proteome</keyword>
<dbReference type="GO" id="GO:0006270">
    <property type="term" value="P:DNA replication initiation"/>
    <property type="evidence" value="ECO:0007669"/>
    <property type="project" value="TreeGrafter"/>
</dbReference>
<protein>
    <recommendedName>
        <fullName evidence="3 6">DNA polymerase alpha subunit B</fullName>
    </recommendedName>
</protein>
<feature type="domain" description="DNA polymerase alpha subunit B OB" evidence="9">
    <location>
        <begin position="183"/>
        <end position="287"/>
    </location>
</feature>
<feature type="region of interest" description="Disordered" evidence="7">
    <location>
        <begin position="66"/>
        <end position="90"/>
    </location>
</feature>
<evidence type="ECO:0000256" key="2">
    <source>
        <dbReference type="ARBA" id="ARBA00007299"/>
    </source>
</evidence>
<dbReference type="AlphaFoldDB" id="A0A9W7G8H1"/>
<comment type="caution">
    <text evidence="10">The sequence shown here is derived from an EMBL/GenBank/DDBJ whole genome shotgun (WGS) entry which is preliminary data.</text>
</comment>
<dbReference type="Gene3D" id="3.60.21.60">
    <property type="match status" value="2"/>
</dbReference>
<dbReference type="PANTHER" id="PTHR23061:SF12">
    <property type="entry name" value="DNA POLYMERASE ALPHA SUBUNIT B"/>
    <property type="match status" value="1"/>
</dbReference>
<name>A0A9W7G8H1_9STRA</name>
<keyword evidence="4 6" id="KW-0235">DNA replication</keyword>
<dbReference type="Proteomes" id="UP001165082">
    <property type="component" value="Unassembled WGS sequence"/>
</dbReference>
<evidence type="ECO:0000256" key="1">
    <source>
        <dbReference type="ARBA" id="ARBA00004123"/>
    </source>
</evidence>
<dbReference type="PANTHER" id="PTHR23061">
    <property type="entry name" value="DNA POLYMERASE 2 ALPHA 70 KDA SUBUNIT"/>
    <property type="match status" value="1"/>
</dbReference>
<dbReference type="InterPro" id="IPR054300">
    <property type="entry name" value="OB_DPOA2"/>
</dbReference>
<dbReference type="GO" id="GO:0003677">
    <property type="term" value="F:DNA binding"/>
    <property type="evidence" value="ECO:0007669"/>
    <property type="project" value="InterPro"/>
</dbReference>
<evidence type="ECO:0000259" key="9">
    <source>
        <dbReference type="Pfam" id="PF22062"/>
    </source>
</evidence>
<dbReference type="InterPro" id="IPR007185">
    <property type="entry name" value="DNA_pol_a/d/e_bsu"/>
</dbReference>
<evidence type="ECO:0000256" key="7">
    <source>
        <dbReference type="SAM" id="MobiDB-lite"/>
    </source>
</evidence>
<proteinExistence type="inferred from homology"/>
<evidence type="ECO:0000256" key="3">
    <source>
        <dbReference type="ARBA" id="ARBA00018596"/>
    </source>
</evidence>
<dbReference type="GO" id="GO:0005658">
    <property type="term" value="C:alpha DNA polymerase:primase complex"/>
    <property type="evidence" value="ECO:0007669"/>
    <property type="project" value="TreeGrafter"/>
</dbReference>
<gene>
    <name evidence="10" type="ORF">TrRE_jg12432</name>
</gene>
<dbReference type="InterPro" id="IPR016722">
    <property type="entry name" value="DNA_pol_alpha_bsu"/>
</dbReference>
<evidence type="ECO:0000256" key="5">
    <source>
        <dbReference type="ARBA" id="ARBA00023242"/>
    </source>
</evidence>
<dbReference type="EMBL" id="BRXZ01007965">
    <property type="protein sequence ID" value="GMI37126.1"/>
    <property type="molecule type" value="Genomic_DNA"/>
</dbReference>
<evidence type="ECO:0000256" key="6">
    <source>
        <dbReference type="PIRNR" id="PIRNR018300"/>
    </source>
</evidence>
<comment type="similarity">
    <text evidence="2 6">Belongs to the DNA polymerase alpha subunit B family.</text>
</comment>
<dbReference type="Pfam" id="PF22062">
    <property type="entry name" value="OB_DPOA2"/>
    <property type="match status" value="1"/>
</dbReference>
<sequence length="621" mass="67419">MSLSSLLGCNDAAMTKRYSDLATQLDITDSDLANNWEAFSLSHDDADHTDANFALFRTFVQGMVKKNGPKEDRKRPAQVMGSPPPHPNVKAAKTESNISATMVGSSNTARISTSPGPGYEDRKNAGQIVAHLNVSLPEKAVMKDGDIGFTSLAPVKVDGSDYKCNVDKKYRYMFTTLPERARALDQRLTKMAGEMEKKYGMDNVSAVGVPCTEEVQVVGRICNEAHEGRINKTSVVLEGDRGNAGGARIDLSLEALKTYSVFPGQIVGIQGLNPSGRKMVAKKICEGVSKPMVKSKAGELMKLQYDDRNGQPLSVFAASGPFTTSGDLEYAPLVDLLAVASRLQPDAVILTGPFVDANHPLCKDGEVNLSDSDGNMIPVSYETVFQEKVAREIEIFFDEGPACPTQFILVPSLEDAFHDNVFPQPPFADRIKGGIVADIPGGEGIKFGTLGIEDIEDVVKQKQPQTHKRVHCVSNPATFKINDVVFGVTSVDPILALNTNQASVSINRMERMAQHLIQQQSYYPIFPAPKSAANLDLRHLDKFSMDVTPDVLILPSKLAPFAKDVMGSVVINPTTLAKGNTGGSYASITVHPMKREELEGDGEIEMEHKVAERARVVVQKI</sequence>
<reference evidence="10" key="1">
    <citation type="submission" date="2022-07" db="EMBL/GenBank/DDBJ databases">
        <title>Genome analysis of Parmales, a sister group of diatoms, reveals the evolutionary specialization of diatoms from phago-mixotrophs to photoautotrophs.</title>
        <authorList>
            <person name="Ban H."/>
            <person name="Sato S."/>
            <person name="Yoshikawa S."/>
            <person name="Kazumasa Y."/>
            <person name="Nakamura Y."/>
            <person name="Ichinomiya M."/>
            <person name="Saitoh K."/>
            <person name="Sato N."/>
            <person name="Blanc-Mathieu R."/>
            <person name="Endo H."/>
            <person name="Kuwata A."/>
            <person name="Ogata H."/>
        </authorList>
    </citation>
    <scope>NUCLEOTIDE SEQUENCE</scope>
</reference>
<dbReference type="OrthoDB" id="336885at2759"/>
<organism evidence="10 11">
    <name type="scientific">Triparma retinervis</name>
    <dbReference type="NCBI Taxonomy" id="2557542"/>
    <lineage>
        <taxon>Eukaryota</taxon>
        <taxon>Sar</taxon>
        <taxon>Stramenopiles</taxon>
        <taxon>Ochrophyta</taxon>
        <taxon>Bolidophyceae</taxon>
        <taxon>Parmales</taxon>
        <taxon>Triparmaceae</taxon>
        <taxon>Triparma</taxon>
    </lineage>
</organism>
<evidence type="ECO:0000313" key="11">
    <source>
        <dbReference type="Proteomes" id="UP001165082"/>
    </source>
</evidence>
<feature type="domain" description="DNA polymerase alpha/delta/epsilon subunit B" evidence="8">
    <location>
        <begin position="316"/>
        <end position="563"/>
    </location>
</feature>
<accession>A0A9W7G8H1</accession>
<dbReference type="Pfam" id="PF04042">
    <property type="entry name" value="DNA_pol_E_B"/>
    <property type="match status" value="1"/>
</dbReference>
<comment type="subcellular location">
    <subcellularLocation>
        <location evidence="1 6">Nucleus</location>
    </subcellularLocation>
</comment>
<dbReference type="PIRSF" id="PIRSF018300">
    <property type="entry name" value="DNA_pol_alph_2"/>
    <property type="match status" value="1"/>
</dbReference>
<evidence type="ECO:0000256" key="4">
    <source>
        <dbReference type="ARBA" id="ARBA00022705"/>
    </source>
</evidence>
<keyword evidence="5 6" id="KW-0539">Nucleus</keyword>
<evidence type="ECO:0000259" key="8">
    <source>
        <dbReference type="Pfam" id="PF04042"/>
    </source>
</evidence>